<dbReference type="PANTHER" id="PTHR12526">
    <property type="entry name" value="GLYCOSYLTRANSFERASE"/>
    <property type="match status" value="1"/>
</dbReference>
<feature type="domain" description="Glycosyl transferase family 1" evidence="1">
    <location>
        <begin position="148"/>
        <end position="317"/>
    </location>
</feature>
<dbReference type="Gene3D" id="3.40.50.2000">
    <property type="entry name" value="Glycogen Phosphorylase B"/>
    <property type="match status" value="1"/>
</dbReference>
<dbReference type="InterPro" id="IPR001296">
    <property type="entry name" value="Glyco_trans_1"/>
</dbReference>
<dbReference type="GO" id="GO:0016757">
    <property type="term" value="F:glycosyltransferase activity"/>
    <property type="evidence" value="ECO:0007669"/>
    <property type="project" value="InterPro"/>
</dbReference>
<dbReference type="CDD" id="cd03801">
    <property type="entry name" value="GT4_PimA-like"/>
    <property type="match status" value="1"/>
</dbReference>
<evidence type="ECO:0000313" key="2">
    <source>
        <dbReference type="EMBL" id="KKM76503.1"/>
    </source>
</evidence>
<dbReference type="Pfam" id="PF00534">
    <property type="entry name" value="Glycos_transf_1"/>
    <property type="match status" value="1"/>
</dbReference>
<dbReference type="EMBL" id="LAZR01008799">
    <property type="protein sequence ID" value="KKM76503.1"/>
    <property type="molecule type" value="Genomic_DNA"/>
</dbReference>
<gene>
    <name evidence="2" type="ORF">LCGC14_1379480</name>
</gene>
<dbReference type="SUPFAM" id="SSF53756">
    <property type="entry name" value="UDP-Glycosyltransferase/glycogen phosphorylase"/>
    <property type="match status" value="1"/>
</dbReference>
<reference evidence="2" key="1">
    <citation type="journal article" date="2015" name="Nature">
        <title>Complex archaea that bridge the gap between prokaryotes and eukaryotes.</title>
        <authorList>
            <person name="Spang A."/>
            <person name="Saw J.H."/>
            <person name="Jorgensen S.L."/>
            <person name="Zaremba-Niedzwiedzka K."/>
            <person name="Martijn J."/>
            <person name="Lind A.E."/>
            <person name="van Eijk R."/>
            <person name="Schleper C."/>
            <person name="Guy L."/>
            <person name="Ettema T.J."/>
        </authorList>
    </citation>
    <scope>NUCLEOTIDE SEQUENCE</scope>
</reference>
<sequence length="336" mass="38412">MKKKLYIGMPAGEYYGWAICGKNVISELSKIADVRYVPNSQYDELPRLQETIDFIKSITEIPNGNEYNYLQCVDNFNGGLNYRGDVNVGYIFFEEGVLNDDLLEHLKSYDIIATGSHYNTDILKKMGYNAVTIHQGINCDIFKPADKKYFQDKFVIFSGGKLEHRKAQDIVAYAVGKLQRKYPDIILMTSWGNIFNKDEVNRANVDIVKNHLSPSQTIMTNISSQIEIVRYISETDIGFFPNRSEGGTNLVMMEYMACGKTVIANNSSGQRDVLNYDYAFLSSGSVEDDLIDQYIKLIEIAYQNRDQLKTMGTKAREAMLPFTWEKTAKEFMNLYE</sequence>
<organism evidence="2">
    <name type="scientific">marine sediment metagenome</name>
    <dbReference type="NCBI Taxonomy" id="412755"/>
    <lineage>
        <taxon>unclassified sequences</taxon>
        <taxon>metagenomes</taxon>
        <taxon>ecological metagenomes</taxon>
    </lineage>
</organism>
<accession>A0A0F9K3G8</accession>
<comment type="caution">
    <text evidence="2">The sequence shown here is derived from an EMBL/GenBank/DDBJ whole genome shotgun (WGS) entry which is preliminary data.</text>
</comment>
<dbReference type="AlphaFoldDB" id="A0A0F9K3G8"/>
<protein>
    <recommendedName>
        <fullName evidence="1">Glycosyl transferase family 1 domain-containing protein</fullName>
    </recommendedName>
</protein>
<proteinExistence type="predicted"/>
<name>A0A0F9K3G8_9ZZZZ</name>
<evidence type="ECO:0000259" key="1">
    <source>
        <dbReference type="Pfam" id="PF00534"/>
    </source>
</evidence>